<dbReference type="SUPFAM" id="SSF103473">
    <property type="entry name" value="MFS general substrate transporter"/>
    <property type="match status" value="1"/>
</dbReference>
<feature type="transmembrane region" description="Helical" evidence="8">
    <location>
        <begin position="494"/>
        <end position="519"/>
    </location>
</feature>
<dbReference type="InterPro" id="IPR020846">
    <property type="entry name" value="MFS_dom"/>
</dbReference>
<dbReference type="EMBL" id="JBHSMQ010000015">
    <property type="protein sequence ID" value="MFC5458067.1"/>
    <property type="molecule type" value="Genomic_DNA"/>
</dbReference>
<keyword evidence="4" id="KW-1003">Cell membrane</keyword>
<dbReference type="PANTHER" id="PTHR42718:SF9">
    <property type="entry name" value="MAJOR FACILITATOR SUPERFAMILY MULTIDRUG TRANSPORTER MFSC"/>
    <property type="match status" value="1"/>
</dbReference>
<evidence type="ECO:0000256" key="1">
    <source>
        <dbReference type="ARBA" id="ARBA00004651"/>
    </source>
</evidence>
<dbReference type="InterPro" id="IPR036259">
    <property type="entry name" value="MFS_trans_sf"/>
</dbReference>
<comment type="caution">
    <text evidence="10">The sequence shown here is derived from an EMBL/GenBank/DDBJ whole genome shotgun (WGS) entry which is preliminary data.</text>
</comment>
<evidence type="ECO:0000256" key="3">
    <source>
        <dbReference type="ARBA" id="ARBA00022448"/>
    </source>
</evidence>
<feature type="transmembrane region" description="Helical" evidence="8">
    <location>
        <begin position="350"/>
        <end position="371"/>
    </location>
</feature>
<name>A0ABW0KYX7_9BACT</name>
<feature type="transmembrane region" description="Helical" evidence="8">
    <location>
        <begin position="214"/>
        <end position="233"/>
    </location>
</feature>
<comment type="similarity">
    <text evidence="2">Belongs to the major facilitator superfamily. EmrB family.</text>
</comment>
<keyword evidence="7 8" id="KW-0472">Membrane</keyword>
<proteinExistence type="inferred from homology"/>
<evidence type="ECO:0000313" key="11">
    <source>
        <dbReference type="Proteomes" id="UP001596052"/>
    </source>
</evidence>
<feature type="transmembrane region" description="Helical" evidence="8">
    <location>
        <begin position="245"/>
        <end position="264"/>
    </location>
</feature>
<feature type="transmembrane region" description="Helical" evidence="8">
    <location>
        <begin position="285"/>
        <end position="306"/>
    </location>
</feature>
<feature type="transmembrane region" description="Helical" evidence="8">
    <location>
        <begin position="25"/>
        <end position="44"/>
    </location>
</feature>
<gene>
    <name evidence="10" type="ORF">ACFQDI_24570</name>
</gene>
<dbReference type="PROSITE" id="PS50850">
    <property type="entry name" value="MFS"/>
    <property type="match status" value="1"/>
</dbReference>
<reference evidence="11" key="1">
    <citation type="journal article" date="2019" name="Int. J. Syst. Evol. Microbiol.">
        <title>The Global Catalogue of Microorganisms (GCM) 10K type strain sequencing project: providing services to taxonomists for standard genome sequencing and annotation.</title>
        <authorList>
            <consortium name="The Broad Institute Genomics Platform"/>
            <consortium name="The Broad Institute Genome Sequencing Center for Infectious Disease"/>
            <person name="Wu L."/>
            <person name="Ma J."/>
        </authorList>
    </citation>
    <scope>NUCLEOTIDE SEQUENCE [LARGE SCALE GENOMIC DNA]</scope>
    <source>
        <strain evidence="11">CGMCC 4.1469</strain>
    </source>
</reference>
<dbReference type="PANTHER" id="PTHR42718">
    <property type="entry name" value="MAJOR FACILITATOR SUPERFAMILY MULTIDRUG TRANSPORTER MFSC"/>
    <property type="match status" value="1"/>
</dbReference>
<keyword evidence="11" id="KW-1185">Reference proteome</keyword>
<dbReference type="CDD" id="cd17503">
    <property type="entry name" value="MFS_LmrB_MDR_like"/>
    <property type="match status" value="1"/>
</dbReference>
<dbReference type="Gene3D" id="1.20.1720.10">
    <property type="entry name" value="Multidrug resistance protein D"/>
    <property type="match status" value="1"/>
</dbReference>
<feature type="transmembrane region" description="Helical" evidence="8">
    <location>
        <begin position="64"/>
        <end position="86"/>
    </location>
</feature>
<evidence type="ECO:0000256" key="8">
    <source>
        <dbReference type="SAM" id="Phobius"/>
    </source>
</evidence>
<comment type="subcellular location">
    <subcellularLocation>
        <location evidence="1">Cell membrane</location>
        <topology evidence="1">Multi-pass membrane protein</topology>
    </subcellularLocation>
</comment>
<sequence length="532" mass="57672">MTRSPALSMPLDDVPTASRENLRNWVAVLGSLLGAFMAVLDIQISNSSLQNITGGIGATLDEGSWVSLSYLVPEIVVIPLCGWLAQVFGMRRYLIWNSVLFLVFSICCGFAWNLSSMIVFRALQGFTGGALIPMASTMVLLKLPASKQPVGFALFGLSAMFAPAIGPTVGGWITENYSWPWIFYINLVPGILLVAAIAWGLNATPMQLPLLKKGDWTGILFMALGLGSLTVFLEEGTREDWFGSGFITRLAILAAITLPLFVAIELMRKKITPVVNLRLFARRNFLLGSIVNLVLGLCLYGFMYLLPVYLAQIQGYNAMQIGSTMMWVGLPQLVVMPFMPRLMQWFDKRAIVAFGLALFGLSAMMMSTMSADTAHDQLVLPQIVRALGLTCIIVPLSLITTGGIETQNAASASGLFNMLRNLGGSVGIAMLSALLTRREHFHSHHLGEAISLYNPLTRDRIAAITQNLISQGIDAVGAQDRALHLLDATVRKQAFILAFNDCFHVAGLLLLAMIPLIFLCTKTAGSSAAGAH</sequence>
<feature type="transmembrane region" description="Helical" evidence="8">
    <location>
        <begin position="179"/>
        <end position="202"/>
    </location>
</feature>
<evidence type="ECO:0000256" key="4">
    <source>
        <dbReference type="ARBA" id="ARBA00022475"/>
    </source>
</evidence>
<dbReference type="Gene3D" id="1.20.1250.20">
    <property type="entry name" value="MFS general substrate transporter like domains"/>
    <property type="match status" value="1"/>
</dbReference>
<feature type="domain" description="Major facilitator superfamily (MFS) profile" evidence="9">
    <location>
        <begin position="27"/>
        <end position="524"/>
    </location>
</feature>
<keyword evidence="3" id="KW-0813">Transport</keyword>
<protein>
    <submittedName>
        <fullName evidence="10">DHA2 family efflux MFS transporter permease subunit</fullName>
    </submittedName>
</protein>
<feature type="transmembrane region" description="Helical" evidence="8">
    <location>
        <begin position="93"/>
        <end position="112"/>
    </location>
</feature>
<evidence type="ECO:0000259" key="9">
    <source>
        <dbReference type="PROSITE" id="PS50850"/>
    </source>
</evidence>
<feature type="transmembrane region" description="Helical" evidence="8">
    <location>
        <begin position="318"/>
        <end position="338"/>
    </location>
</feature>
<organism evidence="10 11">
    <name type="scientific">Prosthecobacter fluviatilis</name>
    <dbReference type="NCBI Taxonomy" id="445931"/>
    <lineage>
        <taxon>Bacteria</taxon>
        <taxon>Pseudomonadati</taxon>
        <taxon>Verrucomicrobiota</taxon>
        <taxon>Verrucomicrobiia</taxon>
        <taxon>Verrucomicrobiales</taxon>
        <taxon>Verrucomicrobiaceae</taxon>
        <taxon>Prosthecobacter</taxon>
    </lineage>
</organism>
<evidence type="ECO:0000256" key="6">
    <source>
        <dbReference type="ARBA" id="ARBA00022989"/>
    </source>
</evidence>
<dbReference type="InterPro" id="IPR004638">
    <property type="entry name" value="EmrB-like"/>
</dbReference>
<accession>A0ABW0KYX7</accession>
<evidence type="ECO:0000256" key="2">
    <source>
        <dbReference type="ARBA" id="ARBA00008537"/>
    </source>
</evidence>
<feature type="transmembrane region" description="Helical" evidence="8">
    <location>
        <begin position="118"/>
        <end position="140"/>
    </location>
</feature>
<feature type="transmembrane region" description="Helical" evidence="8">
    <location>
        <begin position="152"/>
        <end position="173"/>
    </location>
</feature>
<dbReference type="InterPro" id="IPR011701">
    <property type="entry name" value="MFS"/>
</dbReference>
<dbReference type="NCBIfam" id="TIGR00711">
    <property type="entry name" value="efflux_EmrB"/>
    <property type="match status" value="1"/>
</dbReference>
<keyword evidence="5 8" id="KW-0812">Transmembrane</keyword>
<dbReference type="Pfam" id="PF07690">
    <property type="entry name" value="MFS_1"/>
    <property type="match status" value="1"/>
</dbReference>
<feature type="transmembrane region" description="Helical" evidence="8">
    <location>
        <begin position="383"/>
        <end position="404"/>
    </location>
</feature>
<dbReference type="Proteomes" id="UP001596052">
    <property type="component" value="Unassembled WGS sequence"/>
</dbReference>
<keyword evidence="6 8" id="KW-1133">Transmembrane helix</keyword>
<dbReference type="RefSeq" id="WP_377172030.1">
    <property type="nucleotide sequence ID" value="NZ_JBHSMQ010000015.1"/>
</dbReference>
<evidence type="ECO:0000313" key="10">
    <source>
        <dbReference type="EMBL" id="MFC5458067.1"/>
    </source>
</evidence>
<evidence type="ECO:0000256" key="7">
    <source>
        <dbReference type="ARBA" id="ARBA00023136"/>
    </source>
</evidence>
<evidence type="ECO:0000256" key="5">
    <source>
        <dbReference type="ARBA" id="ARBA00022692"/>
    </source>
</evidence>